<organism evidence="2 3">
    <name type="scientific">Intrasporangium chromatireducens Q5-1</name>
    <dbReference type="NCBI Taxonomy" id="584657"/>
    <lineage>
        <taxon>Bacteria</taxon>
        <taxon>Bacillati</taxon>
        <taxon>Actinomycetota</taxon>
        <taxon>Actinomycetes</taxon>
        <taxon>Micrococcales</taxon>
        <taxon>Intrasporangiaceae</taxon>
        <taxon>Intrasporangium</taxon>
    </lineage>
</organism>
<accession>W9GFY6</accession>
<keyword evidence="1" id="KW-1133">Transmembrane helix</keyword>
<dbReference type="AlphaFoldDB" id="W9GFY6"/>
<keyword evidence="1" id="KW-0812">Transmembrane</keyword>
<protein>
    <submittedName>
        <fullName evidence="2">NADH dehydrogenase</fullName>
    </submittedName>
</protein>
<keyword evidence="3" id="KW-1185">Reference proteome</keyword>
<comment type="caution">
    <text evidence="2">The sequence shown here is derived from an EMBL/GenBank/DDBJ whole genome shotgun (WGS) entry which is preliminary data.</text>
</comment>
<feature type="transmembrane region" description="Helical" evidence="1">
    <location>
        <begin position="71"/>
        <end position="93"/>
    </location>
</feature>
<evidence type="ECO:0000256" key="1">
    <source>
        <dbReference type="SAM" id="Phobius"/>
    </source>
</evidence>
<feature type="non-terminal residue" evidence="2">
    <location>
        <position position="128"/>
    </location>
</feature>
<sequence>MPDLPVTVSAAWAPLAAALLGLLALGAAALDGAIGARAEQLPWSRGMGRPLDESARLLRQRRRSMVAADTLLWRVGASGLVVAALLMVVVVPLGRWTLLDLDVGVVWFNAVDVLVWALVWLAGWGPNS</sequence>
<evidence type="ECO:0000313" key="2">
    <source>
        <dbReference type="EMBL" id="EWT03748.1"/>
    </source>
</evidence>
<proteinExistence type="predicted"/>
<reference evidence="3" key="1">
    <citation type="submission" date="2013-08" db="EMBL/GenBank/DDBJ databases">
        <title>Intrasporangium oryzae NRRL B-24470.</title>
        <authorList>
            <person name="Liu H."/>
            <person name="Wang G."/>
        </authorList>
    </citation>
    <scope>NUCLEOTIDE SEQUENCE [LARGE SCALE GENOMIC DNA]</scope>
    <source>
        <strain evidence="3">Q5-1</strain>
    </source>
</reference>
<evidence type="ECO:0000313" key="3">
    <source>
        <dbReference type="Proteomes" id="UP000019494"/>
    </source>
</evidence>
<gene>
    <name evidence="2" type="ORF">N864_18950</name>
</gene>
<feature type="transmembrane region" description="Helical" evidence="1">
    <location>
        <begin position="105"/>
        <end position="124"/>
    </location>
</feature>
<dbReference type="Proteomes" id="UP000019494">
    <property type="component" value="Unassembled WGS sequence"/>
</dbReference>
<keyword evidence="1" id="KW-0472">Membrane</keyword>
<dbReference type="EMBL" id="AWQS01000498">
    <property type="protein sequence ID" value="EWT03748.1"/>
    <property type="molecule type" value="Genomic_DNA"/>
</dbReference>
<name>W9GFY6_9MICO</name>
<feature type="transmembrane region" description="Helical" evidence="1">
    <location>
        <begin position="12"/>
        <end position="30"/>
    </location>
</feature>